<evidence type="ECO:0000256" key="2">
    <source>
        <dbReference type="ARBA" id="ARBA00022840"/>
    </source>
</evidence>
<dbReference type="InterPro" id="IPR017871">
    <property type="entry name" value="ABC_transporter-like_CS"/>
</dbReference>
<feature type="compositionally biased region" description="Low complexity" evidence="3">
    <location>
        <begin position="490"/>
        <end position="505"/>
    </location>
</feature>
<evidence type="ECO:0000256" key="1">
    <source>
        <dbReference type="ARBA" id="ARBA00022741"/>
    </source>
</evidence>
<reference evidence="5 6" key="1">
    <citation type="submission" date="2016-10" db="EMBL/GenBank/DDBJ databases">
        <authorList>
            <person name="de Groot N.N."/>
        </authorList>
    </citation>
    <scope>NUCLEOTIDE SEQUENCE [LARGE SCALE GENOMIC DNA]</scope>
    <source>
        <strain evidence="5 6">CGMCC 4.1877</strain>
    </source>
</reference>
<feature type="domain" description="ABC transporter" evidence="4">
    <location>
        <begin position="254"/>
        <end position="484"/>
    </location>
</feature>
<feature type="region of interest" description="Disordered" evidence="3">
    <location>
        <begin position="224"/>
        <end position="248"/>
    </location>
</feature>
<proteinExistence type="predicted"/>
<dbReference type="GO" id="GO:0005524">
    <property type="term" value="F:ATP binding"/>
    <property type="evidence" value="ECO:0007669"/>
    <property type="project" value="UniProtKB-KW"/>
</dbReference>
<dbReference type="InterPro" id="IPR003593">
    <property type="entry name" value="AAA+_ATPase"/>
</dbReference>
<keyword evidence="1" id="KW-0547">Nucleotide-binding</keyword>
<accession>A0A1I4S870</accession>
<keyword evidence="6" id="KW-1185">Reference proteome</keyword>
<feature type="domain" description="ABC transporter" evidence="4">
    <location>
        <begin position="1"/>
        <end position="247"/>
    </location>
</feature>
<dbReference type="InterPro" id="IPR015854">
    <property type="entry name" value="ABC_transpr_LolD-like"/>
</dbReference>
<dbReference type="GO" id="GO:0022857">
    <property type="term" value="F:transmembrane transporter activity"/>
    <property type="evidence" value="ECO:0007669"/>
    <property type="project" value="TreeGrafter"/>
</dbReference>
<dbReference type="PROSITE" id="PS50893">
    <property type="entry name" value="ABC_TRANSPORTER_2"/>
    <property type="match status" value="2"/>
</dbReference>
<dbReference type="Proteomes" id="UP000199614">
    <property type="component" value="Unassembled WGS sequence"/>
</dbReference>
<dbReference type="Pfam" id="PF00005">
    <property type="entry name" value="ABC_tran"/>
    <property type="match status" value="2"/>
</dbReference>
<dbReference type="PANTHER" id="PTHR24220:SF685">
    <property type="entry name" value="ABC TRANSPORTER RELATED"/>
    <property type="match status" value="1"/>
</dbReference>
<dbReference type="SUPFAM" id="SSF52540">
    <property type="entry name" value="P-loop containing nucleoside triphosphate hydrolases"/>
    <property type="match status" value="2"/>
</dbReference>
<dbReference type="InterPro" id="IPR003439">
    <property type="entry name" value="ABC_transporter-like_ATP-bd"/>
</dbReference>
<feature type="region of interest" description="Disordered" evidence="3">
    <location>
        <begin position="460"/>
        <end position="505"/>
    </location>
</feature>
<dbReference type="STRING" id="260086.SAMN05216207_1001299"/>
<dbReference type="OrthoDB" id="3169708at2"/>
<name>A0A1I4S870_PSUAM</name>
<dbReference type="EMBL" id="FOUY01000001">
    <property type="protein sequence ID" value="SFM60669.1"/>
    <property type="molecule type" value="Genomic_DNA"/>
</dbReference>
<organism evidence="5 6">
    <name type="scientific">Pseudonocardia ammonioxydans</name>
    <dbReference type="NCBI Taxonomy" id="260086"/>
    <lineage>
        <taxon>Bacteria</taxon>
        <taxon>Bacillati</taxon>
        <taxon>Actinomycetota</taxon>
        <taxon>Actinomycetes</taxon>
        <taxon>Pseudonocardiales</taxon>
        <taxon>Pseudonocardiaceae</taxon>
        <taxon>Pseudonocardia</taxon>
    </lineage>
</organism>
<dbReference type="GO" id="GO:0005886">
    <property type="term" value="C:plasma membrane"/>
    <property type="evidence" value="ECO:0007669"/>
    <property type="project" value="TreeGrafter"/>
</dbReference>
<dbReference type="PANTHER" id="PTHR24220">
    <property type="entry name" value="IMPORT ATP-BINDING PROTEIN"/>
    <property type="match status" value="1"/>
</dbReference>
<evidence type="ECO:0000313" key="5">
    <source>
        <dbReference type="EMBL" id="SFM60669.1"/>
    </source>
</evidence>
<dbReference type="SMART" id="SM00382">
    <property type="entry name" value="AAA"/>
    <property type="match status" value="2"/>
</dbReference>
<evidence type="ECO:0000259" key="4">
    <source>
        <dbReference type="PROSITE" id="PS50893"/>
    </source>
</evidence>
<dbReference type="AlphaFoldDB" id="A0A1I4S870"/>
<keyword evidence="2 5" id="KW-0067">ATP-binding</keyword>
<dbReference type="Gene3D" id="3.40.50.300">
    <property type="entry name" value="P-loop containing nucleotide triphosphate hydrolases"/>
    <property type="match status" value="2"/>
</dbReference>
<dbReference type="InterPro" id="IPR027417">
    <property type="entry name" value="P-loop_NTPase"/>
</dbReference>
<protein>
    <submittedName>
        <fullName evidence="5">Peptide/nickel transport system ATP-binding protein</fullName>
    </submittedName>
</protein>
<dbReference type="GO" id="GO:0016887">
    <property type="term" value="F:ATP hydrolysis activity"/>
    <property type="evidence" value="ECO:0007669"/>
    <property type="project" value="InterPro"/>
</dbReference>
<evidence type="ECO:0000313" key="6">
    <source>
        <dbReference type="Proteomes" id="UP000199614"/>
    </source>
</evidence>
<evidence type="ECO:0000256" key="3">
    <source>
        <dbReference type="SAM" id="MobiDB-lite"/>
    </source>
</evidence>
<gene>
    <name evidence="5" type="ORF">SAMN05216207_1001299</name>
</gene>
<sequence length="505" mass="51956">MAVRGLGARTADGAVLLDGIDLDLPAGRVLAVVGPSGAGKSTLGLALLGEAGGQVLLDGSVRVRDTELIGLPTRALRRARAGRVGHLPQHPGVVLDPVRRTGPVLDELAATVHGRGRRHRAARAAAVTEAVERAGLGAEPGLTRRFPHQLSGGQQQRMALALVTAPDVVVLDEPTTGLDPTTTAEVVERLGALARTGTALVLLTHDLDTARVLADDVLELDGGRPVRRGPARELLGPPSPEPEPVRRPAGAPLLEVTELSVRTAGGQLLLSGVDLSVERGGCLAVVGPSGAGKTTLGRALAGLAPSDGRVRVDGRAAAGNHRAVQYVHQDSRSSFLDHRPVLDQVARPAELLRGLPRDAARTEASALLDRLGLACEDARRRPAGLSGGQLQRASTARALLARPAVLVADEATTALDDRHRALLLAELARRRDEHGLVVVLISHDPSTVASADRVLTLAGGRVVPGQPGSRPGADGPAAETGRAGPGGRARSGSGPRSAASTSGRQ</sequence>
<dbReference type="PROSITE" id="PS00211">
    <property type="entry name" value="ABC_TRANSPORTER_1"/>
    <property type="match status" value="1"/>
</dbReference>